<sequence length="74" mass="8553">MAILIHTNSFEEQTFLENLLKKMQVSFERKDIEQKVSVSIEEMESIRTGLEQANKGELKDSESVHQKAKLLCSR</sequence>
<organism evidence="1 2">
    <name type="scientific">Frigoriflavimonas asaccharolytica</name>
    <dbReference type="NCBI Taxonomy" id="2735899"/>
    <lineage>
        <taxon>Bacteria</taxon>
        <taxon>Pseudomonadati</taxon>
        <taxon>Bacteroidota</taxon>
        <taxon>Flavobacteriia</taxon>
        <taxon>Flavobacteriales</taxon>
        <taxon>Weeksellaceae</taxon>
        <taxon>Frigoriflavimonas</taxon>
    </lineage>
</organism>
<comment type="caution">
    <text evidence="1">The sequence shown here is derived from an EMBL/GenBank/DDBJ whole genome shotgun (WGS) entry which is preliminary data.</text>
</comment>
<dbReference type="RefSeq" id="WP_173779333.1">
    <property type="nucleotide sequence ID" value="NZ_JABSNO010000012.1"/>
</dbReference>
<dbReference type="Proteomes" id="UP000610746">
    <property type="component" value="Unassembled WGS sequence"/>
</dbReference>
<protein>
    <submittedName>
        <fullName evidence="1">Uncharacterized protein</fullName>
    </submittedName>
</protein>
<dbReference type="EMBL" id="JABSNO010000012">
    <property type="protein sequence ID" value="NRS92740.1"/>
    <property type="molecule type" value="Genomic_DNA"/>
</dbReference>
<name>A0A8J8GB62_9FLAO</name>
<evidence type="ECO:0000313" key="2">
    <source>
        <dbReference type="Proteomes" id="UP000610746"/>
    </source>
</evidence>
<reference evidence="1" key="1">
    <citation type="submission" date="2020-05" db="EMBL/GenBank/DDBJ databases">
        <title>Genomic Encyclopedia of Type Strains, Phase IV (KMG-V): Genome sequencing to study the core and pangenomes of soil and plant-associated prokaryotes.</title>
        <authorList>
            <person name="Whitman W."/>
        </authorList>
    </citation>
    <scope>NUCLEOTIDE SEQUENCE</scope>
    <source>
        <strain evidence="1">16F</strain>
    </source>
</reference>
<evidence type="ECO:0000313" key="1">
    <source>
        <dbReference type="EMBL" id="NRS92740.1"/>
    </source>
</evidence>
<dbReference type="AlphaFoldDB" id="A0A8J8GB62"/>
<keyword evidence="2" id="KW-1185">Reference proteome</keyword>
<gene>
    <name evidence="1" type="ORF">HNQ03_001820</name>
</gene>
<proteinExistence type="predicted"/>
<accession>A0A8J8GB62</accession>